<dbReference type="InterPro" id="IPR035959">
    <property type="entry name" value="RutC-like_sf"/>
</dbReference>
<dbReference type="InterPro" id="IPR006175">
    <property type="entry name" value="YjgF/YER057c/UK114"/>
</dbReference>
<keyword evidence="3" id="KW-1185">Reference proteome</keyword>
<dbReference type="Proteomes" id="UP000040453">
    <property type="component" value="Unassembled WGS sequence"/>
</dbReference>
<dbReference type="CDD" id="cd00448">
    <property type="entry name" value="YjgF_YER057c_UK114_family"/>
    <property type="match status" value="1"/>
</dbReference>
<dbReference type="PANTHER" id="PTHR11803:SF39">
    <property type="entry name" value="2-IMINOBUTANOATE_2-IMINOPROPANOATE DEAMINASE"/>
    <property type="match status" value="1"/>
</dbReference>
<proteinExistence type="inferred from homology"/>
<reference evidence="2 3" key="1">
    <citation type="submission" date="2014-11" db="EMBL/GenBank/DDBJ databases">
        <authorList>
            <person name="Urmite Genomes Urmite Genomes"/>
        </authorList>
    </citation>
    <scope>NUCLEOTIDE SEQUENCE [LARGE SCALE GENOMIC DNA]</scope>
    <source>
        <strain evidence="2 3">Oc5</strain>
    </source>
</reference>
<organism evidence="2 3">
    <name type="scientific">Oceanobacillus oncorhynchi</name>
    <dbReference type="NCBI Taxonomy" id="545501"/>
    <lineage>
        <taxon>Bacteria</taxon>
        <taxon>Bacillati</taxon>
        <taxon>Bacillota</taxon>
        <taxon>Bacilli</taxon>
        <taxon>Bacillales</taxon>
        <taxon>Bacillaceae</taxon>
        <taxon>Oceanobacillus</taxon>
    </lineage>
</organism>
<dbReference type="SUPFAM" id="SSF55298">
    <property type="entry name" value="YjgF-like"/>
    <property type="match status" value="1"/>
</dbReference>
<dbReference type="Pfam" id="PF01042">
    <property type="entry name" value="Ribonuc_L-PSP"/>
    <property type="match status" value="1"/>
</dbReference>
<dbReference type="PANTHER" id="PTHR11803">
    <property type="entry name" value="2-IMINOBUTANOATE/2-IMINOPROPANOATE DEAMINASE RIDA"/>
    <property type="match status" value="1"/>
</dbReference>
<name>A0A0A1MLV4_9BACI</name>
<comment type="similarity">
    <text evidence="1">Belongs to the RutC family.</text>
</comment>
<dbReference type="STRING" id="545501.BN997_00469"/>
<evidence type="ECO:0000256" key="1">
    <source>
        <dbReference type="ARBA" id="ARBA00010552"/>
    </source>
</evidence>
<dbReference type="FunFam" id="3.30.1330.40:FF:000001">
    <property type="entry name" value="L-PSP family endoribonuclease"/>
    <property type="match status" value="1"/>
</dbReference>
<gene>
    <name evidence="2" type="primary">yabJ</name>
    <name evidence="2" type="ORF">BN997_00469</name>
</gene>
<dbReference type="InterPro" id="IPR019897">
    <property type="entry name" value="RidA_CS"/>
</dbReference>
<evidence type="ECO:0000313" key="3">
    <source>
        <dbReference type="Proteomes" id="UP000040453"/>
    </source>
</evidence>
<dbReference type="GO" id="GO:0005829">
    <property type="term" value="C:cytosol"/>
    <property type="evidence" value="ECO:0007669"/>
    <property type="project" value="TreeGrafter"/>
</dbReference>
<dbReference type="AlphaFoldDB" id="A0A0A1MLV4"/>
<sequence length="125" mass="13380">MKAIQTNNAPAAIGPYSQAIEAGDFLYISGQIPIDPATGDVVEGIEAQTKQVLANLQAILDEAGLSFANAVKFTIFLNSMEDFATVNEIYGAALSEPYPARACVEVSRLPKDVLVEMDIVAYRKA</sequence>
<dbReference type="OrthoDB" id="9803101at2"/>
<protein>
    <submittedName>
        <fullName evidence="2">Enamine/imine deaminase</fullName>
    </submittedName>
</protein>
<evidence type="ECO:0000313" key="2">
    <source>
        <dbReference type="EMBL" id="CEI80662.1"/>
    </source>
</evidence>
<dbReference type="NCBIfam" id="TIGR00004">
    <property type="entry name" value="Rid family detoxifying hydrolase"/>
    <property type="match status" value="1"/>
</dbReference>
<dbReference type="EMBL" id="CDGG01000001">
    <property type="protein sequence ID" value="CEI80662.1"/>
    <property type="molecule type" value="Genomic_DNA"/>
</dbReference>
<dbReference type="InterPro" id="IPR006056">
    <property type="entry name" value="RidA"/>
</dbReference>
<dbReference type="Gene3D" id="3.30.1330.40">
    <property type="entry name" value="RutC-like"/>
    <property type="match status" value="1"/>
</dbReference>
<dbReference type="RefSeq" id="WP_042529292.1">
    <property type="nucleotide sequence ID" value="NZ_CAXOIH010000008.1"/>
</dbReference>
<dbReference type="PROSITE" id="PS01094">
    <property type="entry name" value="UPF0076"/>
    <property type="match status" value="1"/>
</dbReference>
<accession>A0A0A1MLV4</accession>
<dbReference type="GO" id="GO:0019239">
    <property type="term" value="F:deaminase activity"/>
    <property type="evidence" value="ECO:0007669"/>
    <property type="project" value="TreeGrafter"/>
</dbReference>